<dbReference type="AlphaFoldDB" id="A0A392RCF4"/>
<evidence type="ECO:0000313" key="2">
    <source>
        <dbReference type="Proteomes" id="UP000265520"/>
    </source>
</evidence>
<accession>A0A392RCF4</accession>
<feature type="non-terminal residue" evidence="1">
    <location>
        <position position="22"/>
    </location>
</feature>
<protein>
    <submittedName>
        <fullName evidence="1">Uncharacterized protein</fullName>
    </submittedName>
</protein>
<organism evidence="1 2">
    <name type="scientific">Trifolium medium</name>
    <dbReference type="NCBI Taxonomy" id="97028"/>
    <lineage>
        <taxon>Eukaryota</taxon>
        <taxon>Viridiplantae</taxon>
        <taxon>Streptophyta</taxon>
        <taxon>Embryophyta</taxon>
        <taxon>Tracheophyta</taxon>
        <taxon>Spermatophyta</taxon>
        <taxon>Magnoliopsida</taxon>
        <taxon>eudicotyledons</taxon>
        <taxon>Gunneridae</taxon>
        <taxon>Pentapetalae</taxon>
        <taxon>rosids</taxon>
        <taxon>fabids</taxon>
        <taxon>Fabales</taxon>
        <taxon>Fabaceae</taxon>
        <taxon>Papilionoideae</taxon>
        <taxon>50 kb inversion clade</taxon>
        <taxon>NPAAA clade</taxon>
        <taxon>Hologalegina</taxon>
        <taxon>IRL clade</taxon>
        <taxon>Trifolieae</taxon>
        <taxon>Trifolium</taxon>
    </lineage>
</organism>
<dbReference type="EMBL" id="LXQA010212065">
    <property type="protein sequence ID" value="MCI34261.1"/>
    <property type="molecule type" value="Genomic_DNA"/>
</dbReference>
<keyword evidence="2" id="KW-1185">Reference proteome</keyword>
<comment type="caution">
    <text evidence="1">The sequence shown here is derived from an EMBL/GenBank/DDBJ whole genome shotgun (WGS) entry which is preliminary data.</text>
</comment>
<proteinExistence type="predicted"/>
<sequence length="22" mass="2603">MRFAAAIAALKRRRNRYPLRTA</sequence>
<evidence type="ECO:0000313" key="1">
    <source>
        <dbReference type="EMBL" id="MCI34261.1"/>
    </source>
</evidence>
<dbReference type="Proteomes" id="UP000265520">
    <property type="component" value="Unassembled WGS sequence"/>
</dbReference>
<name>A0A392RCF4_9FABA</name>
<reference evidence="1 2" key="1">
    <citation type="journal article" date="2018" name="Front. Plant Sci.">
        <title>Red Clover (Trifolium pratense) and Zigzag Clover (T. medium) - A Picture of Genomic Similarities and Differences.</title>
        <authorList>
            <person name="Dluhosova J."/>
            <person name="Istvanek J."/>
            <person name="Nedelnik J."/>
            <person name="Repkova J."/>
        </authorList>
    </citation>
    <scope>NUCLEOTIDE SEQUENCE [LARGE SCALE GENOMIC DNA]</scope>
    <source>
        <strain evidence="2">cv. 10/8</strain>
        <tissue evidence="1">Leaf</tissue>
    </source>
</reference>